<evidence type="ECO:0000313" key="1">
    <source>
        <dbReference type="EMBL" id="KAI5678012.1"/>
    </source>
</evidence>
<organism evidence="1 2">
    <name type="scientific">Catharanthus roseus</name>
    <name type="common">Madagascar periwinkle</name>
    <name type="synonym">Vinca rosea</name>
    <dbReference type="NCBI Taxonomy" id="4058"/>
    <lineage>
        <taxon>Eukaryota</taxon>
        <taxon>Viridiplantae</taxon>
        <taxon>Streptophyta</taxon>
        <taxon>Embryophyta</taxon>
        <taxon>Tracheophyta</taxon>
        <taxon>Spermatophyta</taxon>
        <taxon>Magnoliopsida</taxon>
        <taxon>eudicotyledons</taxon>
        <taxon>Gunneridae</taxon>
        <taxon>Pentapetalae</taxon>
        <taxon>asterids</taxon>
        <taxon>lamiids</taxon>
        <taxon>Gentianales</taxon>
        <taxon>Apocynaceae</taxon>
        <taxon>Rauvolfioideae</taxon>
        <taxon>Vinceae</taxon>
        <taxon>Catharanthinae</taxon>
        <taxon>Catharanthus</taxon>
    </lineage>
</organism>
<keyword evidence="2" id="KW-1185">Reference proteome</keyword>
<reference evidence="2" key="1">
    <citation type="journal article" date="2023" name="Nat. Plants">
        <title>Single-cell RNA sequencing provides a high-resolution roadmap for understanding the multicellular compartmentation of specialized metabolism.</title>
        <authorList>
            <person name="Sun S."/>
            <person name="Shen X."/>
            <person name="Li Y."/>
            <person name="Li Y."/>
            <person name="Wang S."/>
            <person name="Li R."/>
            <person name="Zhang H."/>
            <person name="Shen G."/>
            <person name="Guo B."/>
            <person name="Wei J."/>
            <person name="Xu J."/>
            <person name="St-Pierre B."/>
            <person name="Chen S."/>
            <person name="Sun C."/>
        </authorList>
    </citation>
    <scope>NUCLEOTIDE SEQUENCE [LARGE SCALE GENOMIC DNA]</scope>
</reference>
<dbReference type="Proteomes" id="UP001060085">
    <property type="component" value="Linkage Group LG02"/>
</dbReference>
<sequence length="159" mass="18559">MLRLQYLRKSSCNRLSSSGRVMCRLETSYDFSMNKTLVVHLKLIKDEEVAQRFVNGSWYKLINEIDEAEYCRKLEVLKSRVWTSEVLHFGVEITNRVESEHSILKLWLSTCHRDLDTVFLNIDSVIESQIAEIKSSLEISNLKEKYDAKSNLILKNLSN</sequence>
<comment type="caution">
    <text evidence="1">The sequence shown here is derived from an EMBL/GenBank/DDBJ whole genome shotgun (WGS) entry which is preliminary data.</text>
</comment>
<evidence type="ECO:0000313" key="2">
    <source>
        <dbReference type="Proteomes" id="UP001060085"/>
    </source>
</evidence>
<proteinExistence type="predicted"/>
<accession>A0ACC0BZJ3</accession>
<protein>
    <submittedName>
        <fullName evidence="1">Uncharacterized protein</fullName>
    </submittedName>
</protein>
<gene>
    <name evidence="1" type="ORF">M9H77_08962</name>
</gene>
<name>A0ACC0BZJ3_CATRO</name>
<dbReference type="EMBL" id="CM044702">
    <property type="protein sequence ID" value="KAI5678012.1"/>
    <property type="molecule type" value="Genomic_DNA"/>
</dbReference>